<dbReference type="STRING" id="3218.A0A2K1K6Y2"/>
<dbReference type="GO" id="GO:0005789">
    <property type="term" value="C:endoplasmic reticulum membrane"/>
    <property type="evidence" value="ECO:0000318"/>
    <property type="project" value="GO_Central"/>
</dbReference>
<evidence type="ECO:0000313" key="9">
    <source>
        <dbReference type="EMBL" id="PNR49527.1"/>
    </source>
</evidence>
<keyword evidence="7 8" id="KW-0472">Membrane</keyword>
<dbReference type="EMBL" id="ABEU02000008">
    <property type="protein sequence ID" value="PNR49527.1"/>
    <property type="molecule type" value="Genomic_DNA"/>
</dbReference>
<keyword evidence="3" id="KW-0813">Transport</keyword>
<evidence type="ECO:0000313" key="10">
    <source>
        <dbReference type="EnsemblPlants" id="Pp3c8_12150V3.1"/>
    </source>
</evidence>
<dbReference type="Gramene" id="Pp3c8_12150V3.2">
    <property type="protein sequence ID" value="Pp3c8_12150V3.2"/>
    <property type="gene ID" value="Pp3c8_12150"/>
</dbReference>
<evidence type="ECO:0000256" key="1">
    <source>
        <dbReference type="ARBA" id="ARBA00004141"/>
    </source>
</evidence>
<keyword evidence="4" id="KW-0050">Antiport</keyword>
<keyword evidence="6 8" id="KW-1133">Transmembrane helix</keyword>
<reference evidence="10" key="3">
    <citation type="submission" date="2020-12" db="UniProtKB">
        <authorList>
            <consortium name="EnsemblPlants"/>
        </authorList>
    </citation>
    <scope>IDENTIFICATION</scope>
</reference>
<evidence type="ECO:0000256" key="3">
    <source>
        <dbReference type="ARBA" id="ARBA00022448"/>
    </source>
</evidence>
<name>A0A2K1K6Y2_PHYPA</name>
<dbReference type="GO" id="GO:0000139">
    <property type="term" value="C:Golgi membrane"/>
    <property type="evidence" value="ECO:0000318"/>
    <property type="project" value="GO_Central"/>
</dbReference>
<feature type="transmembrane region" description="Helical" evidence="8">
    <location>
        <begin position="104"/>
        <end position="123"/>
    </location>
</feature>
<dbReference type="Pfam" id="PF08449">
    <property type="entry name" value="UAA"/>
    <property type="match status" value="1"/>
</dbReference>
<feature type="transmembrane region" description="Helical" evidence="8">
    <location>
        <begin position="129"/>
        <end position="149"/>
    </location>
</feature>
<gene>
    <name evidence="9" type="ORF">PHYPA_011423</name>
</gene>
<feature type="transmembrane region" description="Helical" evidence="8">
    <location>
        <begin position="18"/>
        <end position="39"/>
    </location>
</feature>
<accession>A0A2K1K6Y2</accession>
<evidence type="ECO:0000256" key="8">
    <source>
        <dbReference type="SAM" id="Phobius"/>
    </source>
</evidence>
<comment type="similarity">
    <text evidence="2">Belongs to the nucleotide-sugar transporter family. UDP-galactose:UMP antiporter (TC 2.A.7.11) subfamily.</text>
</comment>
<dbReference type="EnsemblPlants" id="Pp3c8_12150V3.2">
    <property type="protein sequence ID" value="Pp3c8_12150V3.2"/>
    <property type="gene ID" value="Pp3c8_12150"/>
</dbReference>
<protein>
    <submittedName>
        <fullName evidence="9 10">Uncharacterized protein</fullName>
    </submittedName>
</protein>
<dbReference type="Gramene" id="Pp3c8_12150V3.1">
    <property type="protein sequence ID" value="Pp3c8_12150V3.1"/>
    <property type="gene ID" value="Pp3c8_12150"/>
</dbReference>
<proteinExistence type="inferred from homology"/>
<dbReference type="GO" id="GO:0055085">
    <property type="term" value="P:transmembrane transport"/>
    <property type="evidence" value="ECO:0000318"/>
    <property type="project" value="GO_Central"/>
</dbReference>
<dbReference type="PANTHER" id="PTHR10778:SF8">
    <property type="entry name" value="ADENOSINE 3'-PHOSPHO 5'-PHOSPHOSULFATE TRANSPORTER 2"/>
    <property type="match status" value="1"/>
</dbReference>
<dbReference type="PANTHER" id="PTHR10778">
    <property type="entry name" value="SOLUTE CARRIER FAMILY 35 MEMBER B"/>
    <property type="match status" value="1"/>
</dbReference>
<evidence type="ECO:0000256" key="5">
    <source>
        <dbReference type="ARBA" id="ARBA00022692"/>
    </source>
</evidence>
<evidence type="ECO:0000313" key="11">
    <source>
        <dbReference type="Proteomes" id="UP000006727"/>
    </source>
</evidence>
<dbReference type="InterPro" id="IPR013657">
    <property type="entry name" value="SCL35B1-4/HUT1"/>
</dbReference>
<organism evidence="9">
    <name type="scientific">Physcomitrium patens</name>
    <name type="common">Spreading-leaved earth moss</name>
    <name type="synonym">Physcomitrella patens</name>
    <dbReference type="NCBI Taxonomy" id="3218"/>
    <lineage>
        <taxon>Eukaryota</taxon>
        <taxon>Viridiplantae</taxon>
        <taxon>Streptophyta</taxon>
        <taxon>Embryophyta</taxon>
        <taxon>Bryophyta</taxon>
        <taxon>Bryophytina</taxon>
        <taxon>Bryopsida</taxon>
        <taxon>Funariidae</taxon>
        <taxon>Funariales</taxon>
        <taxon>Funariaceae</taxon>
        <taxon>Physcomitrium</taxon>
    </lineage>
</organism>
<dbReference type="EnsemblPlants" id="Pp3c8_12150V3.1">
    <property type="protein sequence ID" value="Pp3c8_12150V3.1"/>
    <property type="gene ID" value="Pp3c8_12150"/>
</dbReference>
<evidence type="ECO:0000256" key="7">
    <source>
        <dbReference type="ARBA" id="ARBA00023136"/>
    </source>
</evidence>
<dbReference type="AlphaFoldDB" id="A0A2K1K6Y2"/>
<dbReference type="GO" id="GO:0046964">
    <property type="term" value="F:3'-phosphoadenosine 5'-phosphosulfate transmembrane transporter activity"/>
    <property type="evidence" value="ECO:0000318"/>
    <property type="project" value="GO_Central"/>
</dbReference>
<dbReference type="Proteomes" id="UP000006727">
    <property type="component" value="Chromosome 8"/>
</dbReference>
<keyword evidence="5 8" id="KW-0812">Transmembrane</keyword>
<sequence>MINGVCEEYVYNRLQFSYGWYFTFVQSFVYLILISSYGFRPKHIVNPWKTYIKLSAVLMGSQGLTKGSLMFLNYPAQILFKFTKVLPVMVMGAFVPGLKRRYTVLEYISAILLVLGLVTFTLPDAQTSPNFSLMGVMMVVGPLVLDAFVGNLQEVIFTLNPTTTQTRLETPLLSRNEFTFSADSSEGRDFEEFLAKLQLLSSPSALIHALRATVGDAFLFYCSRITIPHPTYAHHKRIVSCLVQLLLGQTAFLLQLPTNLSLFMASCELKGGSSRGSMTFQGSLDST</sequence>
<evidence type="ECO:0000256" key="2">
    <source>
        <dbReference type="ARBA" id="ARBA00008349"/>
    </source>
</evidence>
<dbReference type="InParanoid" id="A0A2K1K6Y2"/>
<feature type="transmembrane region" description="Helical" evidence="8">
    <location>
        <begin position="78"/>
        <end position="97"/>
    </location>
</feature>
<evidence type="ECO:0000256" key="4">
    <source>
        <dbReference type="ARBA" id="ARBA00022449"/>
    </source>
</evidence>
<dbReference type="GO" id="GO:0046963">
    <property type="term" value="P:3'-phosphoadenosine 5'-phosphosulfate transport"/>
    <property type="evidence" value="ECO:0000318"/>
    <property type="project" value="GO_Central"/>
</dbReference>
<dbReference type="GO" id="GO:0015297">
    <property type="term" value="F:antiporter activity"/>
    <property type="evidence" value="ECO:0007669"/>
    <property type="project" value="UniProtKB-KW"/>
</dbReference>
<comment type="subcellular location">
    <subcellularLocation>
        <location evidence="1">Membrane</location>
        <topology evidence="1">Multi-pass membrane protein</topology>
    </subcellularLocation>
</comment>
<evidence type="ECO:0000256" key="6">
    <source>
        <dbReference type="ARBA" id="ARBA00022989"/>
    </source>
</evidence>
<reference evidence="9 11" key="2">
    <citation type="journal article" date="2018" name="Plant J.">
        <title>The Physcomitrella patens chromosome-scale assembly reveals moss genome structure and evolution.</title>
        <authorList>
            <person name="Lang D."/>
            <person name="Ullrich K.K."/>
            <person name="Murat F."/>
            <person name="Fuchs J."/>
            <person name="Jenkins J."/>
            <person name="Haas F.B."/>
            <person name="Piednoel M."/>
            <person name="Gundlach H."/>
            <person name="Van Bel M."/>
            <person name="Meyberg R."/>
            <person name="Vives C."/>
            <person name="Morata J."/>
            <person name="Symeonidi A."/>
            <person name="Hiss M."/>
            <person name="Muchero W."/>
            <person name="Kamisugi Y."/>
            <person name="Saleh O."/>
            <person name="Blanc G."/>
            <person name="Decker E.L."/>
            <person name="van Gessel N."/>
            <person name="Grimwood J."/>
            <person name="Hayes R.D."/>
            <person name="Graham S.W."/>
            <person name="Gunter L.E."/>
            <person name="McDaniel S.F."/>
            <person name="Hoernstein S.N.W."/>
            <person name="Larsson A."/>
            <person name="Li F.W."/>
            <person name="Perroud P.F."/>
            <person name="Phillips J."/>
            <person name="Ranjan P."/>
            <person name="Rokshar D.S."/>
            <person name="Rothfels C.J."/>
            <person name="Schneider L."/>
            <person name="Shu S."/>
            <person name="Stevenson D.W."/>
            <person name="Thummler F."/>
            <person name="Tillich M."/>
            <person name="Villarreal Aguilar J.C."/>
            <person name="Widiez T."/>
            <person name="Wong G.K."/>
            <person name="Wymore A."/>
            <person name="Zhang Y."/>
            <person name="Zimmer A.D."/>
            <person name="Quatrano R.S."/>
            <person name="Mayer K.F.X."/>
            <person name="Goodstein D."/>
            <person name="Casacuberta J.M."/>
            <person name="Vandepoele K."/>
            <person name="Reski R."/>
            <person name="Cuming A.C."/>
            <person name="Tuskan G.A."/>
            <person name="Maumus F."/>
            <person name="Salse J."/>
            <person name="Schmutz J."/>
            <person name="Rensing S.A."/>
        </authorList>
    </citation>
    <scope>NUCLEOTIDE SEQUENCE [LARGE SCALE GENOMIC DNA]</scope>
    <source>
        <strain evidence="10 11">cv. Gransden 2004</strain>
    </source>
</reference>
<keyword evidence="11" id="KW-1185">Reference proteome</keyword>
<reference evidence="9 11" key="1">
    <citation type="journal article" date="2008" name="Science">
        <title>The Physcomitrella genome reveals evolutionary insights into the conquest of land by plants.</title>
        <authorList>
            <person name="Rensing S."/>
            <person name="Lang D."/>
            <person name="Zimmer A."/>
            <person name="Terry A."/>
            <person name="Salamov A."/>
            <person name="Shapiro H."/>
            <person name="Nishiyama T."/>
            <person name="Perroud P.-F."/>
            <person name="Lindquist E."/>
            <person name="Kamisugi Y."/>
            <person name="Tanahashi T."/>
            <person name="Sakakibara K."/>
            <person name="Fujita T."/>
            <person name="Oishi K."/>
            <person name="Shin-I T."/>
            <person name="Kuroki Y."/>
            <person name="Toyoda A."/>
            <person name="Suzuki Y."/>
            <person name="Hashimoto A."/>
            <person name="Yamaguchi K."/>
            <person name="Sugano A."/>
            <person name="Kohara Y."/>
            <person name="Fujiyama A."/>
            <person name="Anterola A."/>
            <person name="Aoki S."/>
            <person name="Ashton N."/>
            <person name="Barbazuk W.B."/>
            <person name="Barker E."/>
            <person name="Bennetzen J."/>
            <person name="Bezanilla M."/>
            <person name="Blankenship R."/>
            <person name="Cho S.H."/>
            <person name="Dutcher S."/>
            <person name="Estelle M."/>
            <person name="Fawcett J.A."/>
            <person name="Gundlach H."/>
            <person name="Hanada K."/>
            <person name="Heyl A."/>
            <person name="Hicks K.A."/>
            <person name="Hugh J."/>
            <person name="Lohr M."/>
            <person name="Mayer K."/>
            <person name="Melkozernov A."/>
            <person name="Murata T."/>
            <person name="Nelson D."/>
            <person name="Pils B."/>
            <person name="Prigge M."/>
            <person name="Reiss B."/>
            <person name="Renner T."/>
            <person name="Rombauts S."/>
            <person name="Rushton P."/>
            <person name="Sanderfoot A."/>
            <person name="Schween G."/>
            <person name="Shiu S.-H."/>
            <person name="Stueber K."/>
            <person name="Theodoulou F.L."/>
            <person name="Tu H."/>
            <person name="Van de Peer Y."/>
            <person name="Verrier P.J."/>
            <person name="Waters E."/>
            <person name="Wood A."/>
            <person name="Yang L."/>
            <person name="Cove D."/>
            <person name="Cuming A."/>
            <person name="Hasebe M."/>
            <person name="Lucas S."/>
            <person name="Mishler D.B."/>
            <person name="Reski R."/>
            <person name="Grigoriev I."/>
            <person name="Quatrano R.S."/>
            <person name="Boore J.L."/>
        </authorList>
    </citation>
    <scope>NUCLEOTIDE SEQUENCE [LARGE SCALE GENOMIC DNA]</scope>
    <source>
        <strain evidence="10 11">cv. Gransden 2004</strain>
    </source>
</reference>